<keyword evidence="2" id="KW-1185">Reference proteome</keyword>
<feature type="non-terminal residue" evidence="1">
    <location>
        <position position="55"/>
    </location>
</feature>
<organism evidence="1 2">
    <name type="scientific">Paraglomus occultum</name>
    <dbReference type="NCBI Taxonomy" id="144539"/>
    <lineage>
        <taxon>Eukaryota</taxon>
        <taxon>Fungi</taxon>
        <taxon>Fungi incertae sedis</taxon>
        <taxon>Mucoromycota</taxon>
        <taxon>Glomeromycotina</taxon>
        <taxon>Glomeromycetes</taxon>
        <taxon>Paraglomerales</taxon>
        <taxon>Paraglomeraceae</taxon>
        <taxon>Paraglomus</taxon>
    </lineage>
</organism>
<feature type="non-terminal residue" evidence="1">
    <location>
        <position position="1"/>
    </location>
</feature>
<gene>
    <name evidence="1" type="ORF">POCULU_LOCUS10812</name>
</gene>
<evidence type="ECO:0000313" key="2">
    <source>
        <dbReference type="Proteomes" id="UP000789572"/>
    </source>
</evidence>
<protein>
    <submittedName>
        <fullName evidence="1">1177_t:CDS:1</fullName>
    </submittedName>
</protein>
<dbReference type="Proteomes" id="UP000789572">
    <property type="component" value="Unassembled WGS sequence"/>
</dbReference>
<reference evidence="1" key="1">
    <citation type="submission" date="2021-06" db="EMBL/GenBank/DDBJ databases">
        <authorList>
            <person name="Kallberg Y."/>
            <person name="Tangrot J."/>
            <person name="Rosling A."/>
        </authorList>
    </citation>
    <scope>NUCLEOTIDE SEQUENCE</scope>
    <source>
        <strain evidence="1">IA702</strain>
    </source>
</reference>
<dbReference type="AlphaFoldDB" id="A0A9N9EE01"/>
<name>A0A9N9EE01_9GLOM</name>
<evidence type="ECO:0000313" key="1">
    <source>
        <dbReference type="EMBL" id="CAG8668129.1"/>
    </source>
</evidence>
<accession>A0A9N9EE01</accession>
<sequence>IKATSVTQSSKLTIPEEIAKFDADVSDTDSNLNIEPLPIPQWRPTTHLHKLHTRF</sequence>
<comment type="caution">
    <text evidence="1">The sequence shown here is derived from an EMBL/GenBank/DDBJ whole genome shotgun (WGS) entry which is preliminary data.</text>
</comment>
<dbReference type="EMBL" id="CAJVPJ010006360">
    <property type="protein sequence ID" value="CAG8668129.1"/>
    <property type="molecule type" value="Genomic_DNA"/>
</dbReference>
<proteinExistence type="predicted"/>